<dbReference type="PANTHER" id="PTHR13812">
    <property type="entry name" value="KETIMINE REDUCTASE MU-CRYSTALLIN"/>
    <property type="match status" value="1"/>
</dbReference>
<evidence type="ECO:0000313" key="2">
    <source>
        <dbReference type="EMBL" id="KDR72969.1"/>
    </source>
</evidence>
<name>A0A067SZ87_GALM3</name>
<dbReference type="AlphaFoldDB" id="A0A067SZ87"/>
<dbReference type="PANTHER" id="PTHR13812:SF19">
    <property type="entry name" value="KETIMINE REDUCTASE MU-CRYSTALLIN"/>
    <property type="match status" value="1"/>
</dbReference>
<evidence type="ECO:0000256" key="1">
    <source>
        <dbReference type="ARBA" id="ARBA00008903"/>
    </source>
</evidence>
<dbReference type="InterPro" id="IPR036291">
    <property type="entry name" value="NAD(P)-bd_dom_sf"/>
</dbReference>
<dbReference type="OrthoDB" id="41492at2759"/>
<evidence type="ECO:0000313" key="3">
    <source>
        <dbReference type="Proteomes" id="UP000027222"/>
    </source>
</evidence>
<protein>
    <recommendedName>
        <fullName evidence="4">Ornithine cyclodeaminase</fullName>
    </recommendedName>
</protein>
<organism evidence="2 3">
    <name type="scientific">Galerina marginata (strain CBS 339.88)</name>
    <dbReference type="NCBI Taxonomy" id="685588"/>
    <lineage>
        <taxon>Eukaryota</taxon>
        <taxon>Fungi</taxon>
        <taxon>Dikarya</taxon>
        <taxon>Basidiomycota</taxon>
        <taxon>Agaricomycotina</taxon>
        <taxon>Agaricomycetes</taxon>
        <taxon>Agaricomycetidae</taxon>
        <taxon>Agaricales</taxon>
        <taxon>Agaricineae</taxon>
        <taxon>Strophariaceae</taxon>
        <taxon>Galerina</taxon>
    </lineage>
</organism>
<dbReference type="HOGENOM" id="CLU_042088_0_0_1"/>
<dbReference type="Proteomes" id="UP000027222">
    <property type="component" value="Unassembled WGS sequence"/>
</dbReference>
<accession>A0A067SZ87</accession>
<comment type="similarity">
    <text evidence="1">Belongs to the ornithine cyclodeaminase/mu-crystallin family.</text>
</comment>
<dbReference type="InterPro" id="IPR003462">
    <property type="entry name" value="ODC_Mu_crystall"/>
</dbReference>
<keyword evidence="3" id="KW-1185">Reference proteome</keyword>
<dbReference type="Pfam" id="PF02423">
    <property type="entry name" value="OCD_Mu_crystall"/>
    <property type="match status" value="2"/>
</dbReference>
<reference evidence="3" key="1">
    <citation type="journal article" date="2014" name="Proc. Natl. Acad. Sci. U.S.A.">
        <title>Extensive sampling of basidiomycete genomes demonstrates inadequacy of the white-rot/brown-rot paradigm for wood decay fungi.</title>
        <authorList>
            <person name="Riley R."/>
            <person name="Salamov A.A."/>
            <person name="Brown D.W."/>
            <person name="Nagy L.G."/>
            <person name="Floudas D."/>
            <person name="Held B.W."/>
            <person name="Levasseur A."/>
            <person name="Lombard V."/>
            <person name="Morin E."/>
            <person name="Otillar R."/>
            <person name="Lindquist E.A."/>
            <person name="Sun H."/>
            <person name="LaButti K.M."/>
            <person name="Schmutz J."/>
            <person name="Jabbour D."/>
            <person name="Luo H."/>
            <person name="Baker S.E."/>
            <person name="Pisabarro A.G."/>
            <person name="Walton J.D."/>
            <person name="Blanchette R.A."/>
            <person name="Henrissat B."/>
            <person name="Martin F."/>
            <person name="Cullen D."/>
            <person name="Hibbett D.S."/>
            <person name="Grigoriev I.V."/>
        </authorList>
    </citation>
    <scope>NUCLEOTIDE SEQUENCE [LARGE SCALE GENOMIC DNA]</scope>
    <source>
        <strain evidence="3">CBS 339.88</strain>
    </source>
</reference>
<sequence length="408" mass="43866">MSLLVLSGSDVDTVASTLSPDDLQLLMAQVFIRLSDSSAREGSVVMPPRISIPTAHHTALFMPARLGLHLQEPPPSHAAQASTRLGDTAIKVVCVPRQNDSRGLPATTLILDEETGVAKAVVNARKLTALRNSAGSLLSTSLVGPSKPQTLVAFGAGQQIESHLDLHIRHFPSITQCIVVNRTANNRAISLREKLISRFSHVQISLLASNTSNISSSDRGSQHDNESSRIQLAVKSADIIICATSSTTPLFPSSWVKNGTHIILIGSYTPSMREVDKSLVQRAIGSFKSLDGENSASNFPVLLVDSREACSHEAGELIDAGVSPEQMTELGQLIPKDENGNLALKSFYKLLDAEKPRVSEDLYDGPITMFKSVGIGLQDVAIATAIVDKSFSLEKKIGTIIIDYDTKW</sequence>
<dbReference type="EMBL" id="KL142387">
    <property type="protein sequence ID" value="KDR72969.1"/>
    <property type="molecule type" value="Genomic_DNA"/>
</dbReference>
<evidence type="ECO:0008006" key="4">
    <source>
        <dbReference type="Google" id="ProtNLM"/>
    </source>
</evidence>
<dbReference type="SUPFAM" id="SSF51735">
    <property type="entry name" value="NAD(P)-binding Rossmann-fold domains"/>
    <property type="match status" value="1"/>
</dbReference>
<dbReference type="Gene3D" id="3.30.1780.10">
    <property type="entry name" value="ornithine cyclodeaminase, domain 1"/>
    <property type="match status" value="1"/>
</dbReference>
<proteinExistence type="inferred from homology"/>
<gene>
    <name evidence="2" type="ORF">GALMADRAFT_228656</name>
</gene>
<dbReference type="GO" id="GO:0005737">
    <property type="term" value="C:cytoplasm"/>
    <property type="evidence" value="ECO:0007669"/>
    <property type="project" value="TreeGrafter"/>
</dbReference>
<dbReference type="InterPro" id="IPR023401">
    <property type="entry name" value="ODC_N"/>
</dbReference>
<dbReference type="STRING" id="685588.A0A067SZ87"/>
<dbReference type="Gene3D" id="3.40.50.720">
    <property type="entry name" value="NAD(P)-binding Rossmann-like Domain"/>
    <property type="match status" value="1"/>
</dbReference>